<dbReference type="Gene3D" id="3.40.190.10">
    <property type="entry name" value="Periplasmic binding protein-like II"/>
    <property type="match status" value="2"/>
</dbReference>
<evidence type="ECO:0000256" key="2">
    <source>
        <dbReference type="ARBA" id="ARBA00004418"/>
    </source>
</evidence>
<evidence type="ECO:0000256" key="1">
    <source>
        <dbReference type="ARBA" id="ARBA00004308"/>
    </source>
</evidence>
<evidence type="ECO:0000313" key="11">
    <source>
        <dbReference type="EMBL" id="XDJ68309.1"/>
    </source>
</evidence>
<organism evidence="10">
    <name type="scientific">Castellaniella ginsengisoli</name>
    <dbReference type="NCBI Taxonomy" id="546114"/>
    <lineage>
        <taxon>Bacteria</taxon>
        <taxon>Pseudomonadati</taxon>
        <taxon>Pseudomonadota</taxon>
        <taxon>Betaproteobacteria</taxon>
        <taxon>Burkholderiales</taxon>
        <taxon>Alcaligenaceae</taxon>
        <taxon>Castellaniella</taxon>
    </lineage>
</organism>
<dbReference type="SUPFAM" id="SSF53850">
    <property type="entry name" value="Periplasmic binding protein-like II"/>
    <property type="match status" value="1"/>
</dbReference>
<proteinExistence type="inferred from homology"/>
<evidence type="ECO:0000256" key="7">
    <source>
        <dbReference type="ARBA" id="ARBA00022729"/>
    </source>
</evidence>
<dbReference type="GO" id="GO:0042597">
    <property type="term" value="C:periplasmic space"/>
    <property type="evidence" value="ECO:0007669"/>
    <property type="project" value="UniProtKB-SubCell"/>
</dbReference>
<evidence type="ECO:0000313" key="10">
    <source>
        <dbReference type="EMBL" id="XDJ41156.1"/>
    </source>
</evidence>
<name>A0AB39CGG2_9BURK</name>
<evidence type="ECO:0000256" key="8">
    <source>
        <dbReference type="ARBA" id="ARBA00023136"/>
    </source>
</evidence>
<protein>
    <submittedName>
        <fullName evidence="10">ABC transporter substrate-binding protein</fullName>
    </submittedName>
</protein>
<comment type="similarity">
    <text evidence="3">Belongs to the bacterial solute-binding protein SsuA/TauA family.</text>
</comment>
<dbReference type="GO" id="GO:0012505">
    <property type="term" value="C:endomembrane system"/>
    <property type="evidence" value="ECO:0007669"/>
    <property type="project" value="UniProtKB-SubCell"/>
</dbReference>
<keyword evidence="5" id="KW-1003">Cell membrane</keyword>
<accession>A0AB39CGG2</accession>
<dbReference type="InterPro" id="IPR044527">
    <property type="entry name" value="NrtA/CpmA_ABC-bd_dom"/>
</dbReference>
<dbReference type="CDD" id="cd13553">
    <property type="entry name" value="PBP2_NrtA_CpmA_like"/>
    <property type="match status" value="1"/>
</dbReference>
<dbReference type="RefSeq" id="WP_368643104.1">
    <property type="nucleotide sequence ID" value="NZ_CP158252.1"/>
</dbReference>
<dbReference type="AlphaFoldDB" id="A0AB39CGG2"/>
<keyword evidence="7" id="KW-0732">Signal</keyword>
<evidence type="ECO:0000256" key="5">
    <source>
        <dbReference type="ARBA" id="ARBA00022475"/>
    </source>
</evidence>
<evidence type="ECO:0000256" key="6">
    <source>
        <dbReference type="ARBA" id="ARBA00022519"/>
    </source>
</evidence>
<keyword evidence="6" id="KW-0997">Cell inner membrane</keyword>
<gene>
    <name evidence="11" type="ORF">ABRY94_09375</name>
    <name evidence="10" type="ORF">ABRY99_09335</name>
</gene>
<dbReference type="PANTHER" id="PTHR30024">
    <property type="entry name" value="ALIPHATIC SULFONATES-BINDING PROTEIN-RELATED"/>
    <property type="match status" value="1"/>
</dbReference>
<dbReference type="EMBL" id="CP158252">
    <property type="protein sequence ID" value="XDJ41156.1"/>
    <property type="molecule type" value="Genomic_DNA"/>
</dbReference>
<evidence type="ECO:0000259" key="9">
    <source>
        <dbReference type="Pfam" id="PF09084"/>
    </source>
</evidence>
<reference evidence="10" key="1">
    <citation type="submission" date="2024-05" db="EMBL/GenBank/DDBJ databases">
        <authorList>
            <person name="Luo Y.-C."/>
            <person name="Nicholds J."/>
            <person name="Mortimer T."/>
            <person name="Maboni G."/>
        </authorList>
    </citation>
    <scope>NUCLEOTIDE SEQUENCE</scope>
    <source>
        <strain evidence="11">144863</strain>
        <strain evidence="10">153920</strain>
    </source>
</reference>
<feature type="domain" description="SsuA/THI5-like" evidence="9">
    <location>
        <begin position="66"/>
        <end position="272"/>
    </location>
</feature>
<evidence type="ECO:0000256" key="3">
    <source>
        <dbReference type="ARBA" id="ARBA00010742"/>
    </source>
</evidence>
<comment type="subcellular location">
    <subcellularLocation>
        <location evidence="1">Endomembrane system</location>
    </subcellularLocation>
    <subcellularLocation>
        <location evidence="2">Periplasm</location>
    </subcellularLocation>
</comment>
<dbReference type="Pfam" id="PF09084">
    <property type="entry name" value="NMT1"/>
    <property type="match status" value="1"/>
</dbReference>
<dbReference type="InterPro" id="IPR015168">
    <property type="entry name" value="SsuA/THI5"/>
</dbReference>
<dbReference type="PANTHER" id="PTHR30024:SF47">
    <property type="entry name" value="TAURINE-BINDING PERIPLASMIC PROTEIN"/>
    <property type="match status" value="1"/>
</dbReference>
<sequence>MKLSHFLTPDRSKAITALRGGSKPQARRGGFRFLIPLVAALTLASQVQAAEPFKVGYIRVMDDAQAIAAYEGKFYEKQGLDVQLVEFKSGTDLIKAIVGGQLDTGVLGFTNAASWSSRGADLKVVGGAQRGYHALVVREDTGIENVADLKGHTLASQKEGSTADTVLRGVVLKDAGLAPEDVTIMGVSPQVAVQSLVGKRVDAAFLFEPQASIAQLIAPVKQIYEIGAVWPFPCMVTITSGETLKNKKELVWKSLDAQLEAIELLQNKPDEAAKLIAGYFISEPTLKTLKHGEVPREQVISQAIKTQTFNAALTPEDLSRMQEVADIMQARGALKTEDGKPYEVKSIVDLDWQQARKL</sequence>
<dbReference type="EMBL" id="CP158262">
    <property type="protein sequence ID" value="XDJ68309.1"/>
    <property type="molecule type" value="Genomic_DNA"/>
</dbReference>
<keyword evidence="8" id="KW-0472">Membrane</keyword>
<evidence type="ECO:0000256" key="4">
    <source>
        <dbReference type="ARBA" id="ARBA00022448"/>
    </source>
</evidence>
<keyword evidence="4" id="KW-0813">Transport</keyword>